<gene>
    <name evidence="1" type="ORF">ILYODFUR_004582</name>
</gene>
<proteinExistence type="predicted"/>
<protein>
    <submittedName>
        <fullName evidence="1">Uncharacterized protein</fullName>
    </submittedName>
</protein>
<organism evidence="1 2">
    <name type="scientific">Ilyodon furcidens</name>
    <name type="common">goldbreast splitfin</name>
    <dbReference type="NCBI Taxonomy" id="33524"/>
    <lineage>
        <taxon>Eukaryota</taxon>
        <taxon>Metazoa</taxon>
        <taxon>Chordata</taxon>
        <taxon>Craniata</taxon>
        <taxon>Vertebrata</taxon>
        <taxon>Euteleostomi</taxon>
        <taxon>Actinopterygii</taxon>
        <taxon>Neopterygii</taxon>
        <taxon>Teleostei</taxon>
        <taxon>Neoteleostei</taxon>
        <taxon>Acanthomorphata</taxon>
        <taxon>Ovalentaria</taxon>
        <taxon>Atherinomorphae</taxon>
        <taxon>Cyprinodontiformes</taxon>
        <taxon>Goodeidae</taxon>
        <taxon>Ilyodon</taxon>
    </lineage>
</organism>
<accession>A0ABV0SJC8</accession>
<name>A0ABV0SJC8_9TELE</name>
<keyword evidence="2" id="KW-1185">Reference proteome</keyword>
<evidence type="ECO:0000313" key="1">
    <source>
        <dbReference type="EMBL" id="MEQ2220355.1"/>
    </source>
</evidence>
<reference evidence="1 2" key="1">
    <citation type="submission" date="2021-06" db="EMBL/GenBank/DDBJ databases">
        <authorList>
            <person name="Palmer J.M."/>
        </authorList>
    </citation>
    <scope>NUCLEOTIDE SEQUENCE [LARGE SCALE GENOMIC DNA]</scope>
    <source>
        <strain evidence="2">if_2019</strain>
        <tissue evidence="1">Muscle</tissue>
    </source>
</reference>
<sequence length="150" mass="17938">MDPSVKLTRYQSQSSVGQRHIHSCVHRVPSCWCDCRVIYVLLDIRYICKDFRTMFYFIKELEVKISATEQKYAQRRRIIEERLKLHIIYFIHIYRVCIKHISKPFSGSVLRTFSVKMTWITSMKRSENILKLTRLSFSFSWPLGGSLRLL</sequence>
<comment type="caution">
    <text evidence="1">The sequence shown here is derived from an EMBL/GenBank/DDBJ whole genome shotgun (WGS) entry which is preliminary data.</text>
</comment>
<evidence type="ECO:0000313" key="2">
    <source>
        <dbReference type="Proteomes" id="UP001482620"/>
    </source>
</evidence>
<dbReference type="Proteomes" id="UP001482620">
    <property type="component" value="Unassembled WGS sequence"/>
</dbReference>
<dbReference type="EMBL" id="JAHRIQ010000254">
    <property type="protein sequence ID" value="MEQ2220355.1"/>
    <property type="molecule type" value="Genomic_DNA"/>
</dbReference>